<evidence type="ECO:0000259" key="1">
    <source>
        <dbReference type="Pfam" id="PF09862"/>
    </source>
</evidence>
<evidence type="ECO:0000313" key="4">
    <source>
        <dbReference type="Proteomes" id="UP000198504"/>
    </source>
</evidence>
<evidence type="ECO:0008006" key="5">
    <source>
        <dbReference type="Google" id="ProtNLM"/>
    </source>
</evidence>
<dbReference type="STRING" id="1036181.SAMN05421756_107109"/>
<protein>
    <recommendedName>
        <fullName evidence="5">DUF2089 domain-containing protein</fullName>
    </recommendedName>
</protein>
<evidence type="ECO:0000313" key="3">
    <source>
        <dbReference type="EMBL" id="SEQ95564.1"/>
    </source>
</evidence>
<organism evidence="3 4">
    <name type="scientific">Microlunatus flavus</name>
    <dbReference type="NCBI Taxonomy" id="1036181"/>
    <lineage>
        <taxon>Bacteria</taxon>
        <taxon>Bacillati</taxon>
        <taxon>Actinomycetota</taxon>
        <taxon>Actinomycetes</taxon>
        <taxon>Propionibacteriales</taxon>
        <taxon>Propionibacteriaceae</taxon>
        <taxon>Microlunatus</taxon>
    </lineage>
</organism>
<dbReference type="AlphaFoldDB" id="A0A1H9K8V6"/>
<dbReference type="RefSeq" id="WP_091182949.1">
    <property type="nucleotide sequence ID" value="NZ_FOFA01000007.1"/>
</dbReference>
<gene>
    <name evidence="3" type="ORF">SAMN05421756_107109</name>
</gene>
<proteinExistence type="predicted"/>
<sequence>MSERVRAAAPQHEHRAPSACPVCGDRLAVTRLGCGTCGTELAGLFAPCDYCALDDRESELLRVFLASRGNLREVEKHLGVSYPTARARFNDLLRKLGLAEPEEAPAAPTREQILSEVASGALSPDEAAALLAAL</sequence>
<feature type="domain" description="DUF2089" evidence="1">
    <location>
        <begin position="53"/>
        <end position="98"/>
    </location>
</feature>
<dbReference type="InterPro" id="IPR053957">
    <property type="entry name" value="DUF2089_Zn_ribbon"/>
</dbReference>
<feature type="domain" description="DUF2089" evidence="2">
    <location>
        <begin position="20"/>
        <end position="49"/>
    </location>
</feature>
<accession>A0A1H9K8V6</accession>
<dbReference type="Pfam" id="PF22747">
    <property type="entry name" value="Zn_ribbon_DUF2089"/>
    <property type="match status" value="1"/>
</dbReference>
<dbReference type="EMBL" id="FOFA01000007">
    <property type="protein sequence ID" value="SEQ95564.1"/>
    <property type="molecule type" value="Genomic_DNA"/>
</dbReference>
<name>A0A1H9K8V6_9ACTN</name>
<reference evidence="4" key="1">
    <citation type="submission" date="2016-10" db="EMBL/GenBank/DDBJ databases">
        <authorList>
            <person name="Varghese N."/>
            <person name="Submissions S."/>
        </authorList>
    </citation>
    <scope>NUCLEOTIDE SEQUENCE [LARGE SCALE GENOMIC DNA]</scope>
    <source>
        <strain evidence="4">CGMCC 4.6856</strain>
    </source>
</reference>
<dbReference type="Pfam" id="PF09862">
    <property type="entry name" value="DUF2089"/>
    <property type="match status" value="1"/>
</dbReference>
<keyword evidence="4" id="KW-1185">Reference proteome</keyword>
<dbReference type="Proteomes" id="UP000198504">
    <property type="component" value="Unassembled WGS sequence"/>
</dbReference>
<dbReference type="OrthoDB" id="9797643at2"/>
<dbReference type="InterPro" id="IPR018658">
    <property type="entry name" value="DUF2089"/>
</dbReference>
<evidence type="ECO:0000259" key="2">
    <source>
        <dbReference type="Pfam" id="PF22747"/>
    </source>
</evidence>